<proteinExistence type="predicted"/>
<gene>
    <name evidence="2" type="ORF">GCM10009867_28150</name>
</gene>
<dbReference type="EMBL" id="BAAARN010000003">
    <property type="protein sequence ID" value="GAA2738137.1"/>
    <property type="molecule type" value="Genomic_DNA"/>
</dbReference>
<dbReference type="PANTHER" id="PTHR33744">
    <property type="entry name" value="CARBOHYDRATE DIACID REGULATOR"/>
    <property type="match status" value="1"/>
</dbReference>
<evidence type="ECO:0000313" key="2">
    <source>
        <dbReference type="EMBL" id="GAA2738137.1"/>
    </source>
</evidence>
<reference evidence="2 3" key="1">
    <citation type="journal article" date="2019" name="Int. J. Syst. Evol. Microbiol.">
        <title>The Global Catalogue of Microorganisms (GCM) 10K type strain sequencing project: providing services to taxonomists for standard genome sequencing and annotation.</title>
        <authorList>
            <consortium name="The Broad Institute Genomics Platform"/>
            <consortium name="The Broad Institute Genome Sequencing Center for Infectious Disease"/>
            <person name="Wu L."/>
            <person name="Ma J."/>
        </authorList>
    </citation>
    <scope>NUCLEOTIDE SEQUENCE [LARGE SCALE GENOMIC DNA]</scope>
    <source>
        <strain evidence="2 3">JCM 16378</strain>
    </source>
</reference>
<organism evidence="2 3">
    <name type="scientific">Pedococcus aerophilus</name>
    <dbReference type="NCBI Taxonomy" id="436356"/>
    <lineage>
        <taxon>Bacteria</taxon>
        <taxon>Bacillati</taxon>
        <taxon>Actinomycetota</taxon>
        <taxon>Actinomycetes</taxon>
        <taxon>Micrococcales</taxon>
        <taxon>Intrasporangiaceae</taxon>
        <taxon>Pedococcus</taxon>
    </lineage>
</organism>
<protein>
    <submittedName>
        <fullName evidence="2">PucR family transcriptional regulator</fullName>
    </submittedName>
</protein>
<name>A0ABN3UX50_9MICO</name>
<sequence length="554" mass="58849">MRRCSRSLIEAAPGHEHRSRRHSCATGTNPWDSRRVLSVADLTATLAGLLTLGVDPAGAEVDDLTIAEPGHGVVGQPADLVLGVGVETTEAAVALVEAAAAAGAGGLVLRRSLATRRQVRDRARREGLALVGLAEQASWAHVVWLLRGVIDRAGATTGGHRGDVPVQDDLFALADAAAALVDAPVTIEDAQSRVLAYSSRQDVTDPARVSTIVGRRVPDEVLASLRARGVFRRLARSSEPVFVPADPNGTLPRLVVPVRAGSEWLGSIWAVVEDRPPAHLVAELVQTSSVVALHLLRLRAQADLSRRVAADRLRGVLSGSTSGAGGWLPPGPWRVVCLGGEGGAARLLDLWESVSRRHAWNQPLLADLDNRAYAVVRDSEDPSPGTWGWLTGVVERARGESLELTARAGRTAHTVAELERSKAEALEAERVVGPDAEPATLVHEDVWAQVTVERAAATLRGADVLGPLDILVAHDREHSSDHLETLAAWLDHPGAPGRAARSIHVHPNTMRYRMNRIADLAGLDLDDPVVRLALRLQLAALLDTTGAAPAQSTA</sequence>
<accession>A0ABN3UX50</accession>
<dbReference type="Proteomes" id="UP001501326">
    <property type="component" value="Unassembled WGS sequence"/>
</dbReference>
<evidence type="ECO:0000313" key="3">
    <source>
        <dbReference type="Proteomes" id="UP001501326"/>
    </source>
</evidence>
<feature type="domain" description="PucR C-terminal helix-turn-helix" evidence="1">
    <location>
        <begin position="483"/>
        <end position="540"/>
    </location>
</feature>
<dbReference type="PANTHER" id="PTHR33744:SF17">
    <property type="entry name" value="CONSERVED PROTEIN"/>
    <property type="match status" value="1"/>
</dbReference>
<comment type="caution">
    <text evidence="2">The sequence shown here is derived from an EMBL/GenBank/DDBJ whole genome shotgun (WGS) entry which is preliminary data.</text>
</comment>
<dbReference type="InterPro" id="IPR042070">
    <property type="entry name" value="PucR_C-HTH_sf"/>
</dbReference>
<dbReference type="Pfam" id="PF13556">
    <property type="entry name" value="HTH_30"/>
    <property type="match status" value="1"/>
</dbReference>
<dbReference type="InterPro" id="IPR025736">
    <property type="entry name" value="PucR_C-HTH_dom"/>
</dbReference>
<dbReference type="InterPro" id="IPR051448">
    <property type="entry name" value="CdaR-like_regulators"/>
</dbReference>
<keyword evidence="3" id="KW-1185">Reference proteome</keyword>
<dbReference type="Gene3D" id="1.10.10.2840">
    <property type="entry name" value="PucR C-terminal helix-turn-helix domain"/>
    <property type="match status" value="1"/>
</dbReference>
<evidence type="ECO:0000259" key="1">
    <source>
        <dbReference type="Pfam" id="PF13556"/>
    </source>
</evidence>